<evidence type="ECO:0000313" key="2">
    <source>
        <dbReference type="Proteomes" id="UP000023152"/>
    </source>
</evidence>
<protein>
    <submittedName>
        <fullName evidence="1">Uncharacterized protein</fullName>
    </submittedName>
</protein>
<evidence type="ECO:0000313" key="1">
    <source>
        <dbReference type="EMBL" id="ETO29817.1"/>
    </source>
</evidence>
<proteinExistence type="predicted"/>
<organism evidence="1 2">
    <name type="scientific">Reticulomyxa filosa</name>
    <dbReference type="NCBI Taxonomy" id="46433"/>
    <lineage>
        <taxon>Eukaryota</taxon>
        <taxon>Sar</taxon>
        <taxon>Rhizaria</taxon>
        <taxon>Retaria</taxon>
        <taxon>Foraminifera</taxon>
        <taxon>Monothalamids</taxon>
        <taxon>Reticulomyxidae</taxon>
        <taxon>Reticulomyxa</taxon>
    </lineage>
</organism>
<dbReference type="AlphaFoldDB" id="X6NWZ6"/>
<gene>
    <name evidence="1" type="ORF">RFI_07301</name>
</gene>
<keyword evidence="2" id="KW-1185">Reference proteome</keyword>
<feature type="non-terminal residue" evidence="1">
    <location>
        <position position="133"/>
    </location>
</feature>
<dbReference type="Proteomes" id="UP000023152">
    <property type="component" value="Unassembled WGS sequence"/>
</dbReference>
<name>X6NWZ6_RETFI</name>
<reference evidence="1 2" key="1">
    <citation type="journal article" date="2013" name="Curr. Biol.">
        <title>The Genome of the Foraminiferan Reticulomyxa filosa.</title>
        <authorList>
            <person name="Glockner G."/>
            <person name="Hulsmann N."/>
            <person name="Schleicher M."/>
            <person name="Noegel A.A."/>
            <person name="Eichinger L."/>
            <person name="Gallinger C."/>
            <person name="Pawlowski J."/>
            <person name="Sierra R."/>
            <person name="Euteneuer U."/>
            <person name="Pillet L."/>
            <person name="Moustafa A."/>
            <person name="Platzer M."/>
            <person name="Groth M."/>
            <person name="Szafranski K."/>
            <person name="Schliwa M."/>
        </authorList>
    </citation>
    <scope>NUCLEOTIDE SEQUENCE [LARGE SCALE GENOMIC DNA]</scope>
</reference>
<sequence length="133" mass="15982">MTGCVKGEMKIKSLKEYHFTPKYLSWCPQIHLKMQNYIINLKTFSRPTIASTTNNVSFVLTRYYTFPKKMEPDTMRPIIFVLLRLLYHLLLLARNEEHSKDREKIRQLVKQPNASDVTKFLWDKTKRDFKRLQ</sequence>
<comment type="caution">
    <text evidence="1">The sequence shown here is derived from an EMBL/GenBank/DDBJ whole genome shotgun (WGS) entry which is preliminary data.</text>
</comment>
<accession>X6NWZ6</accession>
<dbReference type="EMBL" id="ASPP01005832">
    <property type="protein sequence ID" value="ETO29817.1"/>
    <property type="molecule type" value="Genomic_DNA"/>
</dbReference>